<dbReference type="InterPro" id="IPR021339">
    <property type="entry name" value="DUF2956"/>
</dbReference>
<dbReference type="AlphaFoldDB" id="A0A3B1AQB6"/>
<organism evidence="2">
    <name type="scientific">hydrothermal vent metagenome</name>
    <dbReference type="NCBI Taxonomy" id="652676"/>
    <lineage>
        <taxon>unclassified sequences</taxon>
        <taxon>metagenomes</taxon>
        <taxon>ecological metagenomes</taxon>
    </lineage>
</organism>
<name>A0A3B1AQB6_9ZZZZ</name>
<evidence type="ECO:0000313" key="2">
    <source>
        <dbReference type="EMBL" id="VAX01994.1"/>
    </source>
</evidence>
<reference evidence="2" key="1">
    <citation type="submission" date="2018-06" db="EMBL/GenBank/DDBJ databases">
        <authorList>
            <person name="Zhirakovskaya E."/>
        </authorList>
    </citation>
    <scope>NUCLEOTIDE SEQUENCE</scope>
</reference>
<evidence type="ECO:0000256" key="1">
    <source>
        <dbReference type="SAM" id="Phobius"/>
    </source>
</evidence>
<dbReference type="Pfam" id="PF11169">
    <property type="entry name" value="DUF2956"/>
    <property type="match status" value="1"/>
</dbReference>
<evidence type="ECO:0008006" key="3">
    <source>
        <dbReference type="Google" id="ProtNLM"/>
    </source>
</evidence>
<keyword evidence="1" id="KW-0812">Transmembrane</keyword>
<sequence length="119" mass="14106">MSQNKKYKKNKINDSSQFDEALTVAQGIKQENQTKAQTRLIAQGIRKGIEIYKNKQNKKQRDINISKKKHLKARLITDDKSNTEQVINSNKNILRFFIWLPWSLVVFSWVFFVVYILYL</sequence>
<keyword evidence="1" id="KW-1133">Transmembrane helix</keyword>
<gene>
    <name evidence="2" type="ORF">MNBD_GAMMA22-2599</name>
</gene>
<keyword evidence="1" id="KW-0472">Membrane</keyword>
<feature type="transmembrane region" description="Helical" evidence="1">
    <location>
        <begin position="96"/>
        <end position="118"/>
    </location>
</feature>
<proteinExistence type="predicted"/>
<accession>A0A3B1AQB6</accession>
<protein>
    <recommendedName>
        <fullName evidence="3">DUF2956 domain-containing protein</fullName>
    </recommendedName>
</protein>
<dbReference type="EMBL" id="UOFS01000051">
    <property type="protein sequence ID" value="VAX01994.1"/>
    <property type="molecule type" value="Genomic_DNA"/>
</dbReference>